<dbReference type="RefSeq" id="WP_058342927.1">
    <property type="nucleotide sequence ID" value="NZ_CP058257.1"/>
</dbReference>
<evidence type="ECO:0000313" key="2">
    <source>
        <dbReference type="EMBL" id="RCI74125.1"/>
    </source>
</evidence>
<sequence length="121" mass="13226">MKILKGYVLGVVDKGEGDKRWAIVGIKATDKDRDGFDVDTTYKLRVFGDAVKNGLHNAYRNLAGVEVYAPYNDEFDEKYKRISYSLAGVPLALMEKPLGTAQPKPAAPAQPQAAQPVKQAS</sequence>
<feature type="compositionally biased region" description="Low complexity" evidence="1">
    <location>
        <begin position="101"/>
        <end position="121"/>
    </location>
</feature>
<organism evidence="2 3">
    <name type="scientific">Pseudomonas aeruginosa</name>
    <dbReference type="NCBI Taxonomy" id="287"/>
    <lineage>
        <taxon>Bacteria</taxon>
        <taxon>Pseudomonadati</taxon>
        <taxon>Pseudomonadota</taxon>
        <taxon>Gammaproteobacteria</taxon>
        <taxon>Pseudomonadales</taxon>
        <taxon>Pseudomonadaceae</taxon>
        <taxon>Pseudomonas</taxon>
    </lineage>
</organism>
<comment type="caution">
    <text evidence="2">The sequence shown here is derived from an EMBL/GenBank/DDBJ whole genome shotgun (WGS) entry which is preliminary data.</text>
</comment>
<protein>
    <recommendedName>
        <fullName evidence="4">Single-stranded DNA-binding protein</fullName>
    </recommendedName>
</protein>
<dbReference type="AlphaFoldDB" id="A0A367M9F7"/>
<evidence type="ECO:0000313" key="3">
    <source>
        <dbReference type="Proteomes" id="UP000253594"/>
    </source>
</evidence>
<evidence type="ECO:0008006" key="4">
    <source>
        <dbReference type="Google" id="ProtNLM"/>
    </source>
</evidence>
<gene>
    <name evidence="2" type="ORF">DT376_14640</name>
</gene>
<dbReference type="EMBL" id="QORE01000442">
    <property type="protein sequence ID" value="RCI74125.1"/>
    <property type="molecule type" value="Genomic_DNA"/>
</dbReference>
<accession>A0A367M9F7</accession>
<evidence type="ECO:0000256" key="1">
    <source>
        <dbReference type="SAM" id="MobiDB-lite"/>
    </source>
</evidence>
<feature type="region of interest" description="Disordered" evidence="1">
    <location>
        <begin position="99"/>
        <end position="121"/>
    </location>
</feature>
<name>A0A367M9F7_PSEAI</name>
<proteinExistence type="predicted"/>
<dbReference type="Proteomes" id="UP000253594">
    <property type="component" value="Unassembled WGS sequence"/>
</dbReference>
<reference evidence="2 3" key="1">
    <citation type="submission" date="2018-07" db="EMBL/GenBank/DDBJ databases">
        <title>Mechanisms of high-level aminoglycoside resistance among Gram-negative pathogens in Brazil.</title>
        <authorList>
            <person name="Ballaben A.S."/>
            <person name="Darini A.L.C."/>
            <person name="Doi Y."/>
        </authorList>
    </citation>
    <scope>NUCLEOTIDE SEQUENCE [LARGE SCALE GENOMIC DNA]</scope>
    <source>
        <strain evidence="2 3">B2-305</strain>
    </source>
</reference>